<dbReference type="EMBL" id="CP003199">
    <property type="protein sequence ID" value="AEW45470.1"/>
    <property type="molecule type" value="Genomic_DNA"/>
</dbReference>
<dbReference type="HOGENOM" id="CLU_111546_2_1_14"/>
<accession>H6N748</accession>
<evidence type="ECO:0000313" key="2">
    <source>
        <dbReference type="Proteomes" id="UP000009135"/>
    </source>
</evidence>
<dbReference type="KEGG" id="mhe:MHC_03050"/>
<reference evidence="1 2" key="1">
    <citation type="journal article" date="2012" name="J. Bacteriol.">
        <title>Complete genome sequence of Mycoplasma haemocanis strain Illinois.</title>
        <authorList>
            <person name="do Nascimento N.C."/>
            <person name="Guimaraes A.M."/>
            <person name="Santos A.P."/>
            <person name="Sanmiguel P.J."/>
            <person name="Messick J.B."/>
        </authorList>
    </citation>
    <scope>NUCLEOTIDE SEQUENCE [LARGE SCALE GENOMIC DNA]</scope>
    <source>
        <strain evidence="1 2">Illinois</strain>
    </source>
</reference>
<gene>
    <name evidence="1" type="ordered locus">MHC_03050</name>
</gene>
<organism evidence="1 2">
    <name type="scientific">Mycoplasma haemocanis (strain Illinois)</name>
    <dbReference type="NCBI Taxonomy" id="1111676"/>
    <lineage>
        <taxon>Bacteria</taxon>
        <taxon>Bacillati</taxon>
        <taxon>Mycoplasmatota</taxon>
        <taxon>Mollicutes</taxon>
        <taxon>Mycoplasmataceae</taxon>
        <taxon>Mycoplasma</taxon>
    </lineage>
</organism>
<dbReference type="STRING" id="1111676.MHC_03050"/>
<dbReference type="Proteomes" id="UP000009135">
    <property type="component" value="Chromosome"/>
</dbReference>
<sequence length="170" mass="18942">MSHFLTKLVVIGAGTAAAGGGIVVGTSSKTTSSKQETFDSLTKKTIDTKPETSSTSSQKASICNVYLAESPTPKKAGESRKFTKFTDKFWSKDGFLKEVDKRKLWNKEELRREIADGCSKHGRVFVWWGVGNPASKGETWIYSKEMNTEKDWLKELKVDLSQLKQQDLPS</sequence>
<protein>
    <submittedName>
        <fullName evidence="1">Uncharacterized protein</fullName>
    </submittedName>
</protein>
<evidence type="ECO:0000313" key="1">
    <source>
        <dbReference type="EMBL" id="AEW45470.1"/>
    </source>
</evidence>
<dbReference type="AlphaFoldDB" id="H6N748"/>
<keyword evidence="2" id="KW-1185">Reference proteome</keyword>
<name>H6N748_MYCHN</name>
<proteinExistence type="predicted"/>